<keyword evidence="3" id="KW-1185">Reference proteome</keyword>
<proteinExistence type="predicted"/>
<accession>A0ABP6SAQ2</accession>
<dbReference type="Pfam" id="PF12005">
    <property type="entry name" value="DUF3499"/>
    <property type="match status" value="1"/>
</dbReference>
<protein>
    <submittedName>
        <fullName evidence="2">DUF3499 domain-containing protein</fullName>
    </submittedName>
</protein>
<sequence>MVEIRRGPLKSAVPSNVVSLVRRCSRTACGRPAVATLTYVYADSTAVLGPLATYAEPHCYDLCAEHSERLTAPRGWEVVRLSDGSGPTRPSGDDLEALANAVREAARPHDRTTEGGASSPRTADPMEVARRGHLRVLRSPDS</sequence>
<feature type="compositionally biased region" description="Basic and acidic residues" evidence="1">
    <location>
        <begin position="104"/>
        <end position="113"/>
    </location>
</feature>
<reference evidence="3" key="1">
    <citation type="journal article" date="2019" name="Int. J. Syst. Evol. Microbiol.">
        <title>The Global Catalogue of Microorganisms (GCM) 10K type strain sequencing project: providing services to taxonomists for standard genome sequencing and annotation.</title>
        <authorList>
            <consortium name="The Broad Institute Genomics Platform"/>
            <consortium name="The Broad Institute Genome Sequencing Center for Infectious Disease"/>
            <person name="Wu L."/>
            <person name="Ma J."/>
        </authorList>
    </citation>
    <scope>NUCLEOTIDE SEQUENCE [LARGE SCALE GENOMIC DNA]</scope>
    <source>
        <strain evidence="3">JCM 9651</strain>
    </source>
</reference>
<name>A0ABP6SAQ2_9ACTN</name>
<organism evidence="2 3">
    <name type="scientific">Streptomyces sannanensis</name>
    <dbReference type="NCBI Taxonomy" id="285536"/>
    <lineage>
        <taxon>Bacteria</taxon>
        <taxon>Bacillati</taxon>
        <taxon>Actinomycetota</taxon>
        <taxon>Actinomycetes</taxon>
        <taxon>Kitasatosporales</taxon>
        <taxon>Streptomycetaceae</taxon>
        <taxon>Streptomyces</taxon>
    </lineage>
</organism>
<evidence type="ECO:0000256" key="1">
    <source>
        <dbReference type="SAM" id="MobiDB-lite"/>
    </source>
</evidence>
<feature type="region of interest" description="Disordered" evidence="1">
    <location>
        <begin position="82"/>
        <end position="142"/>
    </location>
</feature>
<evidence type="ECO:0000313" key="3">
    <source>
        <dbReference type="Proteomes" id="UP001499990"/>
    </source>
</evidence>
<dbReference type="InterPro" id="IPR021888">
    <property type="entry name" value="DUF3499"/>
</dbReference>
<gene>
    <name evidence="2" type="ORF">GCM10020367_26010</name>
</gene>
<dbReference type="EMBL" id="BAAAYL010000001">
    <property type="protein sequence ID" value="GAA3372168.1"/>
    <property type="molecule type" value="Genomic_DNA"/>
</dbReference>
<dbReference type="Proteomes" id="UP001499990">
    <property type="component" value="Unassembled WGS sequence"/>
</dbReference>
<evidence type="ECO:0000313" key="2">
    <source>
        <dbReference type="EMBL" id="GAA3372168.1"/>
    </source>
</evidence>
<comment type="caution">
    <text evidence="2">The sequence shown here is derived from an EMBL/GenBank/DDBJ whole genome shotgun (WGS) entry which is preliminary data.</text>
</comment>